<reference evidence="2 3" key="1">
    <citation type="submission" date="2023-08" db="EMBL/GenBank/DDBJ databases">
        <title>Phytohabitans sansha sp. nov., isolated from marine sediment.</title>
        <authorList>
            <person name="Zhao Y."/>
            <person name="Yi K."/>
        </authorList>
    </citation>
    <scope>NUCLEOTIDE SEQUENCE [LARGE SCALE GENOMIC DNA]</scope>
    <source>
        <strain evidence="2 3">ZYX-F-186</strain>
    </source>
</reference>
<dbReference type="InterPro" id="IPR013113">
    <property type="entry name" value="SIP_FAD-bd"/>
</dbReference>
<dbReference type="PANTHER" id="PTHR30157:SF0">
    <property type="entry name" value="NADPH-DEPENDENT FERRIC-CHELATE REDUCTASE"/>
    <property type="match status" value="1"/>
</dbReference>
<comment type="caution">
    <text evidence="2">The sequence shown here is derived from an EMBL/GenBank/DDBJ whole genome shotgun (WGS) entry which is preliminary data.</text>
</comment>
<dbReference type="Proteomes" id="UP001230908">
    <property type="component" value="Unassembled WGS sequence"/>
</dbReference>
<dbReference type="CDD" id="cd06193">
    <property type="entry name" value="siderophore_interacting"/>
    <property type="match status" value="1"/>
</dbReference>
<organism evidence="2 3">
    <name type="scientific">Phytohabitans maris</name>
    <dbReference type="NCBI Taxonomy" id="3071409"/>
    <lineage>
        <taxon>Bacteria</taxon>
        <taxon>Bacillati</taxon>
        <taxon>Actinomycetota</taxon>
        <taxon>Actinomycetes</taxon>
        <taxon>Micromonosporales</taxon>
        <taxon>Micromonosporaceae</taxon>
    </lineage>
</organism>
<evidence type="ECO:0000259" key="1">
    <source>
        <dbReference type="PROSITE" id="PS51384"/>
    </source>
</evidence>
<dbReference type="Pfam" id="PF08021">
    <property type="entry name" value="FAD_binding_9"/>
    <property type="match status" value="1"/>
</dbReference>
<sequence length="241" mass="26654">MITESPKRGIADRILMLRHVTATEVERLRPRILRVRLGGSEITEVRPGQHIRVKVREDRMVLRTYTVAGINIRKQWLDLWIYQPSDDSTPGLDWSRTVAPGDPVTFMGPSGRFVVQPDAPYHLVVGEETAQVAFAAILGATEPSAGVHGVVEVSTPDERLDFPRADELTWTYRGDAPAAESAGLLEAVRALPLPSAPGVAYLAGEAKTIAAIRTHLIAERRWPRRSVLTKPFWTPGRKGLD</sequence>
<gene>
    <name evidence="2" type="ORF">RB614_31425</name>
</gene>
<dbReference type="InterPro" id="IPR017938">
    <property type="entry name" value="Riboflavin_synthase-like_b-brl"/>
</dbReference>
<evidence type="ECO:0000313" key="2">
    <source>
        <dbReference type="EMBL" id="MDQ7909044.1"/>
    </source>
</evidence>
<dbReference type="Gene3D" id="2.40.30.10">
    <property type="entry name" value="Translation factors"/>
    <property type="match status" value="1"/>
</dbReference>
<dbReference type="InterPro" id="IPR039261">
    <property type="entry name" value="FNR_nucleotide-bd"/>
</dbReference>
<name>A0ABU0ZPS1_9ACTN</name>
<accession>A0ABU0ZPS1</accession>
<evidence type="ECO:0000313" key="3">
    <source>
        <dbReference type="Proteomes" id="UP001230908"/>
    </source>
</evidence>
<dbReference type="InterPro" id="IPR017927">
    <property type="entry name" value="FAD-bd_FR_type"/>
</dbReference>
<dbReference type="EMBL" id="JAVHUY010000037">
    <property type="protein sequence ID" value="MDQ7909044.1"/>
    <property type="molecule type" value="Genomic_DNA"/>
</dbReference>
<dbReference type="PANTHER" id="PTHR30157">
    <property type="entry name" value="FERRIC REDUCTASE, NADPH-DEPENDENT"/>
    <property type="match status" value="1"/>
</dbReference>
<dbReference type="InterPro" id="IPR039374">
    <property type="entry name" value="SIP_fam"/>
</dbReference>
<dbReference type="SUPFAM" id="SSF63380">
    <property type="entry name" value="Riboflavin synthase domain-like"/>
    <property type="match status" value="1"/>
</dbReference>
<dbReference type="InterPro" id="IPR007037">
    <property type="entry name" value="SIP_rossman_dom"/>
</dbReference>
<dbReference type="RefSeq" id="WP_308716308.1">
    <property type="nucleotide sequence ID" value="NZ_JAVHUY010000037.1"/>
</dbReference>
<feature type="domain" description="FAD-binding FR-type" evidence="1">
    <location>
        <begin position="15"/>
        <end position="116"/>
    </location>
</feature>
<dbReference type="Gene3D" id="3.40.50.80">
    <property type="entry name" value="Nucleotide-binding domain of ferredoxin-NADP reductase (FNR) module"/>
    <property type="match status" value="1"/>
</dbReference>
<keyword evidence="3" id="KW-1185">Reference proteome</keyword>
<dbReference type="PROSITE" id="PS51384">
    <property type="entry name" value="FAD_FR"/>
    <property type="match status" value="1"/>
</dbReference>
<dbReference type="Pfam" id="PF04954">
    <property type="entry name" value="SIP"/>
    <property type="match status" value="1"/>
</dbReference>
<proteinExistence type="predicted"/>
<protein>
    <submittedName>
        <fullName evidence="2">Siderophore-interacting protein</fullName>
    </submittedName>
</protein>